<feature type="non-terminal residue" evidence="2">
    <location>
        <position position="190"/>
    </location>
</feature>
<gene>
    <name evidence="2" type="ORF">LCGC14_0601710</name>
</gene>
<comment type="caution">
    <text evidence="2">The sequence shown here is derived from an EMBL/GenBank/DDBJ whole genome shotgun (WGS) entry which is preliminary data.</text>
</comment>
<evidence type="ECO:0000313" key="2">
    <source>
        <dbReference type="EMBL" id="KKN53474.1"/>
    </source>
</evidence>
<evidence type="ECO:0000256" key="1">
    <source>
        <dbReference type="SAM" id="MobiDB-lite"/>
    </source>
</evidence>
<dbReference type="EMBL" id="LAZR01000969">
    <property type="protein sequence ID" value="KKN53474.1"/>
    <property type="molecule type" value="Genomic_DNA"/>
</dbReference>
<proteinExistence type="predicted"/>
<dbReference type="AlphaFoldDB" id="A0A0F9RF08"/>
<organism evidence="2">
    <name type="scientific">marine sediment metagenome</name>
    <dbReference type="NCBI Taxonomy" id="412755"/>
    <lineage>
        <taxon>unclassified sequences</taxon>
        <taxon>metagenomes</taxon>
        <taxon>ecological metagenomes</taxon>
    </lineage>
</organism>
<feature type="compositionally biased region" description="Basic residues" evidence="1">
    <location>
        <begin position="1"/>
        <end position="10"/>
    </location>
</feature>
<protein>
    <submittedName>
        <fullName evidence="2">Uncharacterized protein</fullName>
    </submittedName>
</protein>
<accession>A0A0F9RF08</accession>
<sequence length="190" mass="21780">MSKMQRRRRGVGKDRGKAMREQRTKVKRGQPVLSEQEEKQILEILENHLIHAYSGGRGGHNLYSHEERARRILSAIRTYFKPHLRGEFPREDAEKLGNYYFGVMSIYISKPNDAVAQKTLQSLFVENFIKCFEHLWNGEVLVGTCPTCGGDKEVPYYGDMCDGTGRCPDCTEEKERRKKGPSSPPWSVKG</sequence>
<reference evidence="2" key="1">
    <citation type="journal article" date="2015" name="Nature">
        <title>Complex archaea that bridge the gap between prokaryotes and eukaryotes.</title>
        <authorList>
            <person name="Spang A."/>
            <person name="Saw J.H."/>
            <person name="Jorgensen S.L."/>
            <person name="Zaremba-Niedzwiedzka K."/>
            <person name="Martijn J."/>
            <person name="Lind A.E."/>
            <person name="van Eijk R."/>
            <person name="Schleper C."/>
            <person name="Guy L."/>
            <person name="Ettema T.J."/>
        </authorList>
    </citation>
    <scope>NUCLEOTIDE SEQUENCE</scope>
</reference>
<name>A0A0F9RF08_9ZZZZ</name>
<feature type="region of interest" description="Disordered" evidence="1">
    <location>
        <begin position="171"/>
        <end position="190"/>
    </location>
</feature>
<feature type="region of interest" description="Disordered" evidence="1">
    <location>
        <begin position="1"/>
        <end position="32"/>
    </location>
</feature>
<feature type="compositionally biased region" description="Basic and acidic residues" evidence="1">
    <location>
        <begin position="11"/>
        <end position="24"/>
    </location>
</feature>